<dbReference type="CDD" id="cd05233">
    <property type="entry name" value="SDR_c"/>
    <property type="match status" value="1"/>
</dbReference>
<proteinExistence type="inferred from homology"/>
<dbReference type="GO" id="GO:0008202">
    <property type="term" value="P:steroid metabolic process"/>
    <property type="evidence" value="ECO:0007669"/>
    <property type="project" value="UniProtKB-KW"/>
</dbReference>
<dbReference type="PROSITE" id="PS00061">
    <property type="entry name" value="ADH_SHORT"/>
    <property type="match status" value="1"/>
</dbReference>
<comment type="caution">
    <text evidence="6">The sequence shown here is derived from an EMBL/GenBank/DDBJ whole genome shotgun (WGS) entry which is preliminary data.</text>
</comment>
<organism evidence="6 7">
    <name type="scientific">Candidatus Thermofonsia Clade 1 bacterium</name>
    <dbReference type="NCBI Taxonomy" id="2364210"/>
    <lineage>
        <taxon>Bacteria</taxon>
        <taxon>Bacillati</taxon>
        <taxon>Chloroflexota</taxon>
        <taxon>Candidatus Thermofontia</taxon>
        <taxon>Candidatus Thermofonsia Clade 1</taxon>
    </lineage>
</organism>
<keyword evidence="2" id="KW-0560">Oxidoreductase</keyword>
<dbReference type="Gene3D" id="3.40.50.720">
    <property type="entry name" value="NAD(P)-binding Rossmann-like Domain"/>
    <property type="match status" value="1"/>
</dbReference>
<dbReference type="Proteomes" id="UP000228921">
    <property type="component" value="Unassembled WGS sequence"/>
</dbReference>
<dbReference type="PANTHER" id="PTHR43180:SF28">
    <property type="entry name" value="NAD(P)-BINDING ROSSMANN-FOLD SUPERFAMILY PROTEIN"/>
    <property type="match status" value="1"/>
</dbReference>
<evidence type="ECO:0000256" key="2">
    <source>
        <dbReference type="ARBA" id="ARBA00023002"/>
    </source>
</evidence>
<dbReference type="InterPro" id="IPR036291">
    <property type="entry name" value="NAD(P)-bd_dom_sf"/>
</dbReference>
<evidence type="ECO:0000256" key="3">
    <source>
        <dbReference type="ARBA" id="ARBA00023027"/>
    </source>
</evidence>
<protein>
    <submittedName>
        <fullName evidence="6">Short-chain dehydrogenase</fullName>
    </submittedName>
</protein>
<dbReference type="GO" id="GO:0016491">
    <property type="term" value="F:oxidoreductase activity"/>
    <property type="evidence" value="ECO:0007669"/>
    <property type="project" value="UniProtKB-KW"/>
</dbReference>
<dbReference type="PRINTS" id="PR00081">
    <property type="entry name" value="GDHRDH"/>
</dbReference>
<evidence type="ECO:0000313" key="7">
    <source>
        <dbReference type="Proteomes" id="UP000228921"/>
    </source>
</evidence>
<dbReference type="AlphaFoldDB" id="A0A2M8P1F6"/>
<dbReference type="InterPro" id="IPR020904">
    <property type="entry name" value="Sc_DH/Rdtase_CS"/>
</dbReference>
<reference evidence="6 7" key="1">
    <citation type="submission" date="2017-11" db="EMBL/GenBank/DDBJ databases">
        <title>Evolution of Phototrophy in the Chloroflexi Phylum Driven by Horizontal Gene Transfer.</title>
        <authorList>
            <person name="Ward L.M."/>
            <person name="Hemp J."/>
            <person name="Shih P.M."/>
            <person name="Mcglynn S.E."/>
            <person name="Fischer W."/>
        </authorList>
    </citation>
    <scope>NUCLEOTIDE SEQUENCE [LARGE SCALE GENOMIC DNA]</scope>
    <source>
        <strain evidence="6">CP2_2F</strain>
    </source>
</reference>
<dbReference type="PRINTS" id="PR00080">
    <property type="entry name" value="SDRFAMILY"/>
</dbReference>
<dbReference type="Pfam" id="PF13561">
    <property type="entry name" value="adh_short_C2"/>
    <property type="match status" value="1"/>
</dbReference>
<sequence length="248" mass="26133">MKLQDRVAIVTGAASGIGKACAEKFASEGAKVVVADISEKGKDVAAAINGHYIHVDVTSAESVEAMVSETVKHFGKLDIIMNNAGIDGKQAPTDESTLENWRNVISINLDGVYYGMKYALGVMKAQKSGVVLNTASIVGMVAFPNIPPYSASKAGVIQLTKAAAIEYAQYGIRVNAICPSVVMTPLVEHFIETSEDPEATRKRFENLNPLPGIVTLEAVANAALFLVSDDSAFISGVALPIDGAYTAQ</sequence>
<keyword evidence="3" id="KW-0520">NAD</keyword>
<evidence type="ECO:0000256" key="1">
    <source>
        <dbReference type="ARBA" id="ARBA00006484"/>
    </source>
</evidence>
<dbReference type="PANTHER" id="PTHR43180">
    <property type="entry name" value="3-OXOACYL-(ACYL-CARRIER-PROTEIN) REDUCTASE (AFU_ORTHOLOGUE AFUA_6G11210)"/>
    <property type="match status" value="1"/>
</dbReference>
<accession>A0A2M8P1F6</accession>
<dbReference type="EMBL" id="PGTK01000003">
    <property type="protein sequence ID" value="PJF31374.1"/>
    <property type="molecule type" value="Genomic_DNA"/>
</dbReference>
<keyword evidence="4" id="KW-0443">Lipid metabolism</keyword>
<dbReference type="InterPro" id="IPR002347">
    <property type="entry name" value="SDR_fam"/>
</dbReference>
<evidence type="ECO:0000256" key="4">
    <source>
        <dbReference type="ARBA" id="ARBA00023098"/>
    </source>
</evidence>
<evidence type="ECO:0000256" key="5">
    <source>
        <dbReference type="ARBA" id="ARBA00023221"/>
    </source>
</evidence>
<dbReference type="SUPFAM" id="SSF51735">
    <property type="entry name" value="NAD(P)-binding Rossmann-fold domains"/>
    <property type="match status" value="1"/>
</dbReference>
<keyword evidence="5" id="KW-0753">Steroid metabolism</keyword>
<comment type="similarity">
    <text evidence="1">Belongs to the short-chain dehydrogenases/reductases (SDR) family.</text>
</comment>
<evidence type="ECO:0000313" key="6">
    <source>
        <dbReference type="EMBL" id="PJF31374.1"/>
    </source>
</evidence>
<dbReference type="FunFam" id="3.40.50.720:FF:000084">
    <property type="entry name" value="Short-chain dehydrogenase reductase"/>
    <property type="match status" value="1"/>
</dbReference>
<gene>
    <name evidence="6" type="ORF">CUN51_03320</name>
</gene>
<name>A0A2M8P1F6_9CHLR</name>
<dbReference type="NCBIfam" id="NF005559">
    <property type="entry name" value="PRK07231.1"/>
    <property type="match status" value="1"/>
</dbReference>